<reference evidence="2" key="1">
    <citation type="journal article" date="2020" name="Nature">
        <title>Giant virus diversity and host interactions through global metagenomics.</title>
        <authorList>
            <person name="Schulz F."/>
            <person name="Roux S."/>
            <person name="Paez-Espino D."/>
            <person name="Jungbluth S."/>
            <person name="Walsh D.A."/>
            <person name="Denef V.J."/>
            <person name="McMahon K.D."/>
            <person name="Konstantinidis K.T."/>
            <person name="Eloe-Fadrosh E.A."/>
            <person name="Kyrpides N.C."/>
            <person name="Woyke T."/>
        </authorList>
    </citation>
    <scope>NUCLEOTIDE SEQUENCE</scope>
    <source>
        <strain evidence="2">GVMAG-M-3300009155-48</strain>
    </source>
</reference>
<name>A0A6C0ERU1_9ZZZZ</name>
<feature type="domain" description="SAP" evidence="1">
    <location>
        <begin position="28"/>
        <end position="62"/>
    </location>
</feature>
<dbReference type="AlphaFoldDB" id="A0A6C0ERU1"/>
<dbReference type="CDD" id="cd23767">
    <property type="entry name" value="IQCD"/>
    <property type="match status" value="1"/>
</dbReference>
<protein>
    <recommendedName>
        <fullName evidence="1">SAP domain-containing protein</fullName>
    </recommendedName>
</protein>
<dbReference type="PROSITE" id="PS50096">
    <property type="entry name" value="IQ"/>
    <property type="match status" value="1"/>
</dbReference>
<evidence type="ECO:0000259" key="1">
    <source>
        <dbReference type="PROSITE" id="PS50800"/>
    </source>
</evidence>
<accession>A0A6C0ERU1</accession>
<proteinExistence type="predicted"/>
<dbReference type="EMBL" id="MN738925">
    <property type="protein sequence ID" value="QHT31747.1"/>
    <property type="molecule type" value="Genomic_DNA"/>
</dbReference>
<dbReference type="Pfam" id="PF02037">
    <property type="entry name" value="SAP"/>
    <property type="match status" value="1"/>
</dbReference>
<dbReference type="InterPro" id="IPR036361">
    <property type="entry name" value="SAP_dom_sf"/>
</dbReference>
<dbReference type="Gene3D" id="1.10.720.30">
    <property type="entry name" value="SAP domain"/>
    <property type="match status" value="1"/>
</dbReference>
<dbReference type="SUPFAM" id="SSF68906">
    <property type="entry name" value="SAP domain"/>
    <property type="match status" value="1"/>
</dbReference>
<organism evidence="2">
    <name type="scientific">viral metagenome</name>
    <dbReference type="NCBI Taxonomy" id="1070528"/>
    <lineage>
        <taxon>unclassified sequences</taxon>
        <taxon>metagenomes</taxon>
        <taxon>organismal metagenomes</taxon>
    </lineage>
</organism>
<dbReference type="InterPro" id="IPR003034">
    <property type="entry name" value="SAP_dom"/>
</dbReference>
<sequence length="356" mass="42262">MNVFSKPIVDSSGMNIYYTNYFNNSIVLKNFKIPQLKLIARENNLHVSGSKPVLIERIHNHFTQSIYAITIQKMFRGHIIRKLMKLKGEALNNKKICVNETDFYTLDPLQDIPYDEFYSYKDSNNFVYGFNITSLITLFKQKGKIINPYNREKVDFKIMNDIFALYKLTKIIFPHIFNEKSDEPNIPISNNQTHQNSVVTNSHQMNENVELHNRMQAIREKPINIRIQELFMEIDLLGNYTDSNWFISLEKREYIRYYRYLYDIWHYRGQMTHETKRRICRLHDPFINTSLSSLNLPTTTTEDCRAVCLYIMENMVYTGIDAEYQKIGALHVLSVLTIVSMDARRNMMWLYESLVY</sequence>
<evidence type="ECO:0000313" key="2">
    <source>
        <dbReference type="EMBL" id="QHT31747.1"/>
    </source>
</evidence>
<dbReference type="PROSITE" id="PS50800">
    <property type="entry name" value="SAP"/>
    <property type="match status" value="1"/>
</dbReference>